<reference evidence="1" key="1">
    <citation type="journal article" date="2020" name="Nature">
        <title>Giant virus diversity and host interactions through global metagenomics.</title>
        <authorList>
            <person name="Schulz F."/>
            <person name="Roux S."/>
            <person name="Paez-Espino D."/>
            <person name="Jungbluth S."/>
            <person name="Walsh D.A."/>
            <person name="Denef V.J."/>
            <person name="McMahon K.D."/>
            <person name="Konstantinidis K.T."/>
            <person name="Eloe-Fadrosh E.A."/>
            <person name="Kyrpides N.C."/>
            <person name="Woyke T."/>
        </authorList>
    </citation>
    <scope>NUCLEOTIDE SEQUENCE</scope>
    <source>
        <strain evidence="1">GVMAG-M-3300023184-182</strain>
    </source>
</reference>
<protein>
    <submittedName>
        <fullName evidence="1">Uncharacterized protein</fullName>
    </submittedName>
</protein>
<accession>A0A6C0I0F1</accession>
<dbReference type="EMBL" id="MN740048">
    <property type="protein sequence ID" value="QHT85867.1"/>
    <property type="molecule type" value="Genomic_DNA"/>
</dbReference>
<dbReference type="AlphaFoldDB" id="A0A6C0I0F1"/>
<sequence length="148" mass="17001">MKLRRKNIFLEDLIKHNDIKKQIGGLNENDESLTLLIKKIVSTLANENIDQMQSDNSVTSKISSYIPSMSNIIPSMSNIIPSMSNIIPSISNIIPNMPNIIPNMPSIFNNENNNRKTNIPYETLEKKINEFTNKWKNKDNNQKIIFKI</sequence>
<evidence type="ECO:0000313" key="1">
    <source>
        <dbReference type="EMBL" id="QHT85867.1"/>
    </source>
</evidence>
<organism evidence="1">
    <name type="scientific">viral metagenome</name>
    <dbReference type="NCBI Taxonomy" id="1070528"/>
    <lineage>
        <taxon>unclassified sequences</taxon>
        <taxon>metagenomes</taxon>
        <taxon>organismal metagenomes</taxon>
    </lineage>
</organism>
<name>A0A6C0I0F1_9ZZZZ</name>
<proteinExistence type="predicted"/>